<dbReference type="InterPro" id="IPR045046">
    <property type="entry name" value="Vps9-like"/>
</dbReference>
<evidence type="ECO:0000313" key="4">
    <source>
        <dbReference type="Proteomes" id="UP001255856"/>
    </source>
</evidence>
<dbReference type="GO" id="GO:0016192">
    <property type="term" value="P:vesicle-mediated transport"/>
    <property type="evidence" value="ECO:0007669"/>
    <property type="project" value="InterPro"/>
</dbReference>
<dbReference type="GO" id="GO:0031267">
    <property type="term" value="F:small GTPase binding"/>
    <property type="evidence" value="ECO:0007669"/>
    <property type="project" value="TreeGrafter"/>
</dbReference>
<dbReference type="Pfam" id="PF02204">
    <property type="entry name" value="VPS9"/>
    <property type="match status" value="1"/>
</dbReference>
<evidence type="ECO:0000313" key="3">
    <source>
        <dbReference type="EMBL" id="KAK2079395.1"/>
    </source>
</evidence>
<comment type="caution">
    <text evidence="3">The sequence shown here is derived from an EMBL/GenBank/DDBJ whole genome shotgun (WGS) entry which is preliminary data.</text>
</comment>
<evidence type="ECO:0000259" key="2">
    <source>
        <dbReference type="PROSITE" id="PS51205"/>
    </source>
</evidence>
<name>A0AAD9MLA1_PROWI</name>
<gene>
    <name evidence="3" type="ORF">QBZ16_003086</name>
</gene>
<dbReference type="Gene3D" id="1.10.246.120">
    <property type="match status" value="1"/>
</dbReference>
<dbReference type="PROSITE" id="PS51205">
    <property type="entry name" value="VPS9"/>
    <property type="match status" value="1"/>
</dbReference>
<organism evidence="3 4">
    <name type="scientific">Prototheca wickerhamii</name>
    <dbReference type="NCBI Taxonomy" id="3111"/>
    <lineage>
        <taxon>Eukaryota</taxon>
        <taxon>Viridiplantae</taxon>
        <taxon>Chlorophyta</taxon>
        <taxon>core chlorophytes</taxon>
        <taxon>Trebouxiophyceae</taxon>
        <taxon>Chlorellales</taxon>
        <taxon>Chlorellaceae</taxon>
        <taxon>Prototheca</taxon>
    </lineage>
</organism>
<dbReference type="InterPro" id="IPR037191">
    <property type="entry name" value="VPS9_dom_sf"/>
</dbReference>
<feature type="region of interest" description="Disordered" evidence="1">
    <location>
        <begin position="294"/>
        <end position="362"/>
    </location>
</feature>
<dbReference type="SMART" id="SM00167">
    <property type="entry name" value="VPS9"/>
    <property type="match status" value="1"/>
</dbReference>
<sequence length="577" mass="61810">MEEEWKVPPLHFTEFLDKMKDPSAASLVRMVKNFIKDFDEQQTRDPDPEAGSKRVQAFYVQAEVAFRGHPLWKGASSDDLEQAFEGLEKYLMSKLWKLTFATTAEDRDRDDRCARLLGALAFVSLDTLTGTTGAAPDAALVGAAGDELLKADRYKAPRDKLVCLVNVKRAVEAVIQDVVGRGRADLGGGADAFFPVLLLVVIRARPARLVSTVEFLKRFRGERRTRGQFDFMLANLESVALYVETVDYTHLRISKQAFLERLAAAGIPEAALELQGLAEAQAGEARDSGAGIAHLLDMDPPVPDSPSRRRGADSPPAASFLEPEASFAQDTPPKAPELSSAELEPGAGPDPAPPPSTARLPSDMELSPVVSQLVHEGVAHVLQMEAEGKLQPRYPFMYADPEDLTLADIASVLAGYKQLALQFEALAASAQEMVDSHGLKVPATEEHDARSSQPAPPAAPHFFDDALTELYPEHRPALPQYNLANADGPEGGLGAAGREEDGAVQPEAGALTPQPGPEPSDDNNAAADDASGAEVPTQAALSVSPNEVEERSIAPPTDGQLAETAEADDQLAPLSLL</sequence>
<dbReference type="Gene3D" id="1.20.1050.80">
    <property type="entry name" value="VPS9 domain"/>
    <property type="match status" value="1"/>
</dbReference>
<feature type="domain" description="VPS9" evidence="2">
    <location>
        <begin position="107"/>
        <end position="252"/>
    </location>
</feature>
<dbReference type="GO" id="GO:0005085">
    <property type="term" value="F:guanyl-nucleotide exchange factor activity"/>
    <property type="evidence" value="ECO:0007669"/>
    <property type="project" value="InterPro"/>
</dbReference>
<dbReference type="GO" id="GO:0005829">
    <property type="term" value="C:cytosol"/>
    <property type="evidence" value="ECO:0007669"/>
    <property type="project" value="TreeGrafter"/>
</dbReference>
<feature type="region of interest" description="Disordered" evidence="1">
    <location>
        <begin position="479"/>
        <end position="577"/>
    </location>
</feature>
<dbReference type="Proteomes" id="UP001255856">
    <property type="component" value="Unassembled WGS sequence"/>
</dbReference>
<dbReference type="GO" id="GO:0030139">
    <property type="term" value="C:endocytic vesicle"/>
    <property type="evidence" value="ECO:0007669"/>
    <property type="project" value="TreeGrafter"/>
</dbReference>
<dbReference type="SUPFAM" id="SSF109993">
    <property type="entry name" value="VPS9 domain"/>
    <property type="match status" value="1"/>
</dbReference>
<dbReference type="PANTHER" id="PTHR23101">
    <property type="entry name" value="RAB GDP/GTP EXCHANGE FACTOR"/>
    <property type="match status" value="1"/>
</dbReference>
<dbReference type="PANTHER" id="PTHR23101:SF25">
    <property type="entry name" value="GTPASE-ACTIVATING PROTEIN AND VPS9 DOMAIN-CONTAINING PROTEIN 1"/>
    <property type="match status" value="1"/>
</dbReference>
<keyword evidence="4" id="KW-1185">Reference proteome</keyword>
<accession>A0AAD9MLA1</accession>
<evidence type="ECO:0000256" key="1">
    <source>
        <dbReference type="SAM" id="MobiDB-lite"/>
    </source>
</evidence>
<reference evidence="3" key="1">
    <citation type="submission" date="2021-01" db="EMBL/GenBank/DDBJ databases">
        <authorList>
            <person name="Eckstrom K.M.E."/>
        </authorList>
    </citation>
    <scope>NUCLEOTIDE SEQUENCE</scope>
    <source>
        <strain evidence="3">UVCC 0001</strain>
    </source>
</reference>
<dbReference type="AlphaFoldDB" id="A0AAD9MLA1"/>
<dbReference type="EMBL" id="JASFZW010000003">
    <property type="protein sequence ID" value="KAK2079395.1"/>
    <property type="molecule type" value="Genomic_DNA"/>
</dbReference>
<dbReference type="InterPro" id="IPR003123">
    <property type="entry name" value="VPS9"/>
</dbReference>
<feature type="region of interest" description="Disordered" evidence="1">
    <location>
        <begin position="442"/>
        <end position="462"/>
    </location>
</feature>
<dbReference type="InterPro" id="IPR041545">
    <property type="entry name" value="DUF5601"/>
</dbReference>
<proteinExistence type="predicted"/>
<dbReference type="Pfam" id="PF18151">
    <property type="entry name" value="DUF5601"/>
    <property type="match status" value="1"/>
</dbReference>
<protein>
    <recommendedName>
        <fullName evidence="2">VPS9 domain-containing protein</fullName>
    </recommendedName>
</protein>